<gene>
    <name evidence="1" type="ORF">ASZ90_007365</name>
</gene>
<organism evidence="1">
    <name type="scientific">hydrocarbon metagenome</name>
    <dbReference type="NCBI Taxonomy" id="938273"/>
    <lineage>
        <taxon>unclassified sequences</taxon>
        <taxon>metagenomes</taxon>
        <taxon>ecological metagenomes</taxon>
    </lineage>
</organism>
<name>A0A0W8FPN4_9ZZZZ</name>
<evidence type="ECO:0000313" key="1">
    <source>
        <dbReference type="EMBL" id="KUG22871.1"/>
    </source>
</evidence>
<protein>
    <submittedName>
        <fullName evidence="1">Uncharacterized protein</fullName>
    </submittedName>
</protein>
<comment type="caution">
    <text evidence="1">The sequence shown here is derived from an EMBL/GenBank/DDBJ whole genome shotgun (WGS) entry which is preliminary data.</text>
</comment>
<sequence length="40" mass="4703">MRPLPAESINIYLCFLEACHSLANDNKTRESRVKQKWIVQ</sequence>
<reference evidence="1" key="1">
    <citation type="journal article" date="2015" name="Proc. Natl. Acad. Sci. U.S.A.">
        <title>Networks of energetic and metabolic interactions define dynamics in microbial communities.</title>
        <authorList>
            <person name="Embree M."/>
            <person name="Liu J.K."/>
            <person name="Al-Bassam M.M."/>
            <person name="Zengler K."/>
        </authorList>
    </citation>
    <scope>NUCLEOTIDE SEQUENCE</scope>
</reference>
<accession>A0A0W8FPN4</accession>
<dbReference type="AlphaFoldDB" id="A0A0W8FPN4"/>
<dbReference type="EMBL" id="LNQE01000936">
    <property type="protein sequence ID" value="KUG22871.1"/>
    <property type="molecule type" value="Genomic_DNA"/>
</dbReference>
<proteinExistence type="predicted"/>